<dbReference type="Pfam" id="PF07110">
    <property type="entry name" value="EthD"/>
    <property type="match status" value="1"/>
</dbReference>
<protein>
    <recommendedName>
        <fullName evidence="1">EthD domain-containing protein</fullName>
    </recommendedName>
</protein>
<dbReference type="KEGG" id="fri:FraEuI1c_5103"/>
<dbReference type="Gene3D" id="3.30.70.100">
    <property type="match status" value="1"/>
</dbReference>
<dbReference type="GO" id="GO:0016491">
    <property type="term" value="F:oxidoreductase activity"/>
    <property type="evidence" value="ECO:0007669"/>
    <property type="project" value="InterPro"/>
</dbReference>
<keyword evidence="3" id="KW-1185">Reference proteome</keyword>
<dbReference type="InterPro" id="IPR011008">
    <property type="entry name" value="Dimeric_a/b-barrel"/>
</dbReference>
<accession>E3J5K5</accession>
<dbReference type="RefSeq" id="WP_013426210.1">
    <property type="nucleotide sequence ID" value="NC_014666.1"/>
</dbReference>
<dbReference type="SUPFAM" id="SSF54909">
    <property type="entry name" value="Dimeric alpha+beta barrel"/>
    <property type="match status" value="1"/>
</dbReference>
<reference evidence="2 3" key="1">
    <citation type="submission" date="2010-10" db="EMBL/GenBank/DDBJ databases">
        <title>Complete sequence of Frankia sp. EuI1c.</title>
        <authorList>
            <consortium name="US DOE Joint Genome Institute"/>
            <person name="Lucas S."/>
            <person name="Copeland A."/>
            <person name="Lapidus A."/>
            <person name="Cheng J.-F."/>
            <person name="Bruce D."/>
            <person name="Goodwin L."/>
            <person name="Pitluck S."/>
            <person name="Chertkov O."/>
            <person name="Detter J.C."/>
            <person name="Han C."/>
            <person name="Tapia R."/>
            <person name="Land M."/>
            <person name="Hauser L."/>
            <person name="Jeffries C."/>
            <person name="Kyrpides N."/>
            <person name="Ivanova N."/>
            <person name="Mikhailova N."/>
            <person name="Beauchemin N."/>
            <person name="Sen A."/>
            <person name="Sur S.A."/>
            <person name="Gtari M."/>
            <person name="Wall L."/>
            <person name="Tisa L."/>
            <person name="Woyke T."/>
        </authorList>
    </citation>
    <scope>NUCLEOTIDE SEQUENCE [LARGE SCALE GENOMIC DNA]</scope>
    <source>
        <strain evidence="3">DSM 45817 / CECT 9037 / EuI1c</strain>
    </source>
</reference>
<evidence type="ECO:0000313" key="2">
    <source>
        <dbReference type="EMBL" id="ADP83092.1"/>
    </source>
</evidence>
<dbReference type="OrthoDB" id="3211104at2"/>
<dbReference type="STRING" id="298654.FraEuI1c_5103"/>
<proteinExistence type="predicted"/>
<sequence precursor="true">MTADAAPAALAATSTAAGDGATDAAGEILLFLFTRKDGLSDEQFRDHYLGVHAPMSVAHSTATGRYVVRLVEGGHGALPLPVDAITEIHTASVDAFVDPDQGWDSAENWKAVIDDAASFLVGFHMYRVSREVLVPTAGPAGPTTVRERTPGVVIARIFLDGAEAEEAADEAGGPDAIPGTVRYRVLGTLSPGAPPVHAVDLVTLPDATAARYRSHAYVLGEYVQQP</sequence>
<name>E3J5K5_PSEI1</name>
<evidence type="ECO:0000259" key="1">
    <source>
        <dbReference type="Pfam" id="PF07110"/>
    </source>
</evidence>
<dbReference type="InParanoid" id="E3J5K5"/>
<dbReference type="InterPro" id="IPR009799">
    <property type="entry name" value="EthD_dom"/>
</dbReference>
<dbReference type="AlphaFoldDB" id="E3J5K5"/>
<dbReference type="Proteomes" id="UP000002484">
    <property type="component" value="Chromosome"/>
</dbReference>
<feature type="domain" description="EthD" evidence="1">
    <location>
        <begin position="36"/>
        <end position="97"/>
    </location>
</feature>
<gene>
    <name evidence="2" type="ordered locus">FraEuI1c_5103</name>
</gene>
<evidence type="ECO:0000313" key="3">
    <source>
        <dbReference type="Proteomes" id="UP000002484"/>
    </source>
</evidence>
<organism evidence="2 3">
    <name type="scientific">Pseudofrankia inefficax (strain DSM 45817 / CECT 9037 / DDB 130130 / EuI1c)</name>
    <name type="common">Frankia inefficax</name>
    <dbReference type="NCBI Taxonomy" id="298654"/>
    <lineage>
        <taxon>Bacteria</taxon>
        <taxon>Bacillati</taxon>
        <taxon>Actinomycetota</taxon>
        <taxon>Actinomycetes</taxon>
        <taxon>Frankiales</taxon>
        <taxon>Frankiaceae</taxon>
        <taxon>Pseudofrankia</taxon>
    </lineage>
</organism>
<dbReference type="HOGENOM" id="CLU_1223259_0_0_11"/>
<dbReference type="EMBL" id="CP002299">
    <property type="protein sequence ID" value="ADP83092.1"/>
    <property type="molecule type" value="Genomic_DNA"/>
</dbReference>